<evidence type="ECO:0000259" key="2">
    <source>
        <dbReference type="Pfam" id="PF03703"/>
    </source>
</evidence>
<accession>A0A2S0RFU9</accession>
<evidence type="ECO:0000313" key="4">
    <source>
        <dbReference type="Proteomes" id="UP000244193"/>
    </source>
</evidence>
<dbReference type="Proteomes" id="UP000244193">
    <property type="component" value="Chromosome"/>
</dbReference>
<name>A0A2S0RFU9_9FLAO</name>
<keyword evidence="1" id="KW-0472">Membrane</keyword>
<dbReference type="KEGG" id="fmg:HYN48_10785"/>
<dbReference type="InterPro" id="IPR005182">
    <property type="entry name" value="YdbS-like_PH"/>
</dbReference>
<evidence type="ECO:0000256" key="1">
    <source>
        <dbReference type="SAM" id="Phobius"/>
    </source>
</evidence>
<evidence type="ECO:0000313" key="3">
    <source>
        <dbReference type="EMBL" id="AWA30536.1"/>
    </source>
</evidence>
<dbReference type="PANTHER" id="PTHR34473">
    <property type="entry name" value="UPF0699 TRANSMEMBRANE PROTEIN YDBS"/>
    <property type="match status" value="1"/>
</dbReference>
<keyword evidence="1" id="KW-1133">Transmembrane helix</keyword>
<feature type="transmembrane region" description="Helical" evidence="1">
    <location>
        <begin position="367"/>
        <end position="384"/>
    </location>
</feature>
<feature type="transmembrane region" description="Helical" evidence="1">
    <location>
        <begin position="396"/>
        <end position="413"/>
    </location>
</feature>
<dbReference type="AlphaFoldDB" id="A0A2S0RFU9"/>
<feature type="domain" description="YdbS-like PH" evidence="2">
    <location>
        <begin position="416"/>
        <end position="475"/>
    </location>
</feature>
<keyword evidence="4" id="KW-1185">Reference proteome</keyword>
<dbReference type="PANTHER" id="PTHR34473:SF2">
    <property type="entry name" value="UPF0699 TRANSMEMBRANE PROTEIN YDBT"/>
    <property type="match status" value="1"/>
</dbReference>
<dbReference type="EMBL" id="CP028811">
    <property type="protein sequence ID" value="AWA30536.1"/>
    <property type="molecule type" value="Genomic_DNA"/>
</dbReference>
<dbReference type="InterPro" id="IPR014529">
    <property type="entry name" value="UCP026631"/>
</dbReference>
<keyword evidence="1" id="KW-0812">Transmembrane</keyword>
<feature type="transmembrane region" description="Helical" evidence="1">
    <location>
        <begin position="196"/>
        <end position="212"/>
    </location>
</feature>
<dbReference type="RefSeq" id="WP_108371586.1">
    <property type="nucleotide sequence ID" value="NZ_CP028811.1"/>
</dbReference>
<feature type="domain" description="YdbS-like PH" evidence="2">
    <location>
        <begin position="75"/>
        <end position="137"/>
    </location>
</feature>
<dbReference type="OrthoDB" id="1049931at2"/>
<proteinExistence type="predicted"/>
<feature type="transmembrane region" description="Helical" evidence="1">
    <location>
        <begin position="46"/>
        <end position="66"/>
    </location>
</feature>
<dbReference type="Pfam" id="PF03703">
    <property type="entry name" value="bPH_2"/>
    <property type="match status" value="2"/>
</dbReference>
<organism evidence="3 4">
    <name type="scientific">Flavobacterium magnum</name>
    <dbReference type="NCBI Taxonomy" id="2162713"/>
    <lineage>
        <taxon>Bacteria</taxon>
        <taxon>Pseudomonadati</taxon>
        <taxon>Bacteroidota</taxon>
        <taxon>Flavobacteriia</taxon>
        <taxon>Flavobacteriales</taxon>
        <taxon>Flavobacteriaceae</taxon>
        <taxon>Flavobacterium</taxon>
    </lineage>
</organism>
<feature type="transmembrane region" description="Helical" evidence="1">
    <location>
        <begin position="12"/>
        <end position="40"/>
    </location>
</feature>
<sequence length="503" mass="57221">MKPDFSQPQRQSVVGIIVMFFDTMRHLIKAMWPMLAIFILKPKVSLLYVGAALLLIVVAIGVIAWLKYLNFTFFLDDENEEFVITEGVLNKSRTTINLNKIQQVNIKQSLIQKIIGVFSLDVDTAGSSKEEVVIKAVSHGIATDLKSRLLAHNFNKPLSPEFAEAPLHVENDHTETASPFVKISFKSLLKMGFTSNYVKSFFLLLAFFFSTYENIRQVYDGDGIDTDRIDSYASQFTIIELILVVTLLIFAVIIVVNVFRMVLRYFDYTIMKQQGSLLLSFGLLNTKSTIIKPEKVQIAVVTQNYFQKKMGVLQMRVRQATGGLRGEKNTAIEIPGCNAAERDAILKLLFHALPQKGLALVPNWRKLVFSIFLTIVIPVAGFFMIKNYSRTENDNLYYFVGIYIVLLALLQYYKFRNARLFIHNDFIIKQSGAWDISHEIIEPQKIQAVTTSQLFWHKNLNIGSVTLHTAGGNISFQLGNFDVIKDYANLWLYGLETSDSNWM</sequence>
<protein>
    <recommendedName>
        <fullName evidence="2">YdbS-like PH domain-containing protein</fullName>
    </recommendedName>
</protein>
<dbReference type="PIRSF" id="PIRSF026631">
    <property type="entry name" value="UCP026631"/>
    <property type="match status" value="1"/>
</dbReference>
<gene>
    <name evidence="3" type="ORF">HYN48_10785</name>
</gene>
<reference evidence="3 4" key="1">
    <citation type="submission" date="2018-04" db="EMBL/GenBank/DDBJ databases">
        <title>Genome sequencing of Flavobacterium sp. HYN0048.</title>
        <authorList>
            <person name="Yi H."/>
            <person name="Baek C."/>
        </authorList>
    </citation>
    <scope>NUCLEOTIDE SEQUENCE [LARGE SCALE GENOMIC DNA]</scope>
    <source>
        <strain evidence="3 4">HYN0048</strain>
    </source>
</reference>
<feature type="transmembrane region" description="Helical" evidence="1">
    <location>
        <begin position="232"/>
        <end position="263"/>
    </location>
</feature>